<keyword evidence="2" id="KW-1185">Reference proteome</keyword>
<dbReference type="OrthoDB" id="5862225at2759"/>
<evidence type="ECO:0000313" key="2">
    <source>
        <dbReference type="Proteomes" id="UP000270094"/>
    </source>
</evidence>
<dbReference type="AlphaFoldDB" id="A0A3P7J5H4"/>
<proteinExistence type="predicted"/>
<sequence length="60" mass="6395">MEGLTVVLAGDFRQTLPVISRSTLVDEVHLFGDAAAGNFGQQLLHLGEVRGRIGGKGPRH</sequence>
<reference evidence="1 2" key="1">
    <citation type="submission" date="2018-11" db="EMBL/GenBank/DDBJ databases">
        <authorList>
            <consortium name="Pathogen Informatics"/>
        </authorList>
    </citation>
    <scope>NUCLEOTIDE SEQUENCE [LARGE SCALE GENOMIC DNA]</scope>
</reference>
<name>A0A3P7J5H4_STRVU</name>
<protein>
    <submittedName>
        <fullName evidence="1">Uncharacterized protein</fullName>
    </submittedName>
</protein>
<dbReference type="EMBL" id="UYYB01108807">
    <property type="protein sequence ID" value="VDM80491.1"/>
    <property type="molecule type" value="Genomic_DNA"/>
</dbReference>
<gene>
    <name evidence="1" type="ORF">SVUK_LOCUS15489</name>
</gene>
<accession>A0A3P7J5H4</accession>
<dbReference type="Proteomes" id="UP000270094">
    <property type="component" value="Unassembled WGS sequence"/>
</dbReference>
<evidence type="ECO:0000313" key="1">
    <source>
        <dbReference type="EMBL" id="VDM80491.1"/>
    </source>
</evidence>
<organism evidence="1 2">
    <name type="scientific">Strongylus vulgaris</name>
    <name type="common">Blood worm</name>
    <dbReference type="NCBI Taxonomy" id="40348"/>
    <lineage>
        <taxon>Eukaryota</taxon>
        <taxon>Metazoa</taxon>
        <taxon>Ecdysozoa</taxon>
        <taxon>Nematoda</taxon>
        <taxon>Chromadorea</taxon>
        <taxon>Rhabditida</taxon>
        <taxon>Rhabditina</taxon>
        <taxon>Rhabditomorpha</taxon>
        <taxon>Strongyloidea</taxon>
        <taxon>Strongylidae</taxon>
        <taxon>Strongylus</taxon>
    </lineage>
</organism>